<evidence type="ECO:0000313" key="5">
    <source>
        <dbReference type="Proteomes" id="UP000028042"/>
    </source>
</evidence>
<dbReference type="SUPFAM" id="SSF82649">
    <property type="entry name" value="SufE/NifU"/>
    <property type="match status" value="1"/>
</dbReference>
<dbReference type="Pfam" id="PF01592">
    <property type="entry name" value="NifU_N"/>
    <property type="match status" value="1"/>
</dbReference>
<dbReference type="Proteomes" id="UP000028042">
    <property type="component" value="Unassembled WGS sequence"/>
</dbReference>
<protein>
    <submittedName>
        <fullName evidence="3">Iron-sulfur cluster assembly scaffold protein IscU</fullName>
    </submittedName>
    <submittedName>
        <fullName evidence="4">SUF system FeS assembly protein, NifU family</fullName>
    </submittedName>
</protein>
<dbReference type="GO" id="GO:0005506">
    <property type="term" value="F:iron ion binding"/>
    <property type="evidence" value="ECO:0007669"/>
    <property type="project" value="InterPro"/>
</dbReference>
<evidence type="ECO:0000259" key="2">
    <source>
        <dbReference type="Pfam" id="PF01592"/>
    </source>
</evidence>
<dbReference type="InterPro" id="IPR002871">
    <property type="entry name" value="NIF_FeS_clus_asmbl_NifU_N"/>
</dbReference>
<sequence length="144" mass="16003">MDLNSIYSEIITEHNASHHNKRHVEGADVIEQGHNPSCGDEIQLELKIENNIIEDAGFTGIGCAISQASTSIMIDLIKGKTVEEAKHIIETFLGMIKREITDEKELEILEDALALKNISNMPARVKCAVLAWHTLEQSLNKKNS</sequence>
<dbReference type="FunFam" id="3.90.1010.10:FF:000002">
    <property type="entry name" value="Iron-sulfur cluster assembly scaffold protein NifU"/>
    <property type="match status" value="1"/>
</dbReference>
<dbReference type="GO" id="GO:0051536">
    <property type="term" value="F:iron-sulfur cluster binding"/>
    <property type="evidence" value="ECO:0007669"/>
    <property type="project" value="InterPro"/>
</dbReference>
<dbReference type="eggNOG" id="COG0822">
    <property type="taxonomic scope" value="Bacteria"/>
</dbReference>
<evidence type="ECO:0000313" key="3">
    <source>
        <dbReference type="EMBL" id="AJA53861.1"/>
    </source>
</evidence>
<gene>
    <name evidence="3" type="primary">iscU1</name>
    <name evidence="3" type="ORF">CLPA_c38350</name>
    <name evidence="4" type="ORF">CP6013_03370</name>
</gene>
<dbReference type="GeneID" id="93075921"/>
<feature type="domain" description="NIF system FeS cluster assembly NifU N-terminal" evidence="2">
    <location>
        <begin position="7"/>
        <end position="91"/>
    </location>
</feature>
<evidence type="ECO:0000313" key="6">
    <source>
        <dbReference type="Proteomes" id="UP000030905"/>
    </source>
</evidence>
<evidence type="ECO:0000313" key="4">
    <source>
        <dbReference type="EMBL" id="KRU14114.1"/>
    </source>
</evidence>
<dbReference type="PATRIC" id="fig|1262449.3.peg.3657"/>
<reference evidence="4" key="2">
    <citation type="submission" date="2015-10" db="EMBL/GenBank/DDBJ databases">
        <title>Improved Draft Genome Sequence of Clostridium pasteurianum Strain ATCC 6013 (DSM 525) Using a Hybrid Next-Generation Sequencing Approach.</title>
        <authorList>
            <person name="Pyne M.E."/>
            <person name="Utturkar S.M."/>
            <person name="Brown S.D."/>
            <person name="Moo-Young M."/>
            <person name="Chung D.A."/>
            <person name="Chou P.C."/>
        </authorList>
    </citation>
    <scope>NUCLEOTIDE SEQUENCE</scope>
    <source>
        <strain evidence="4">ATCC 6013</strain>
    </source>
</reference>
<dbReference type="KEGG" id="cpat:CLPA_c38350"/>
<reference evidence="3 6" key="1">
    <citation type="journal article" date="2015" name="Genome Announc.">
        <title>Complete Genome Sequence of the Nitrogen-Fixing and Solvent-Producing Clostridium pasteurianum DSM 525.</title>
        <authorList>
            <person name="Poehlein A."/>
            <person name="Grosse-Honebrink A."/>
            <person name="Zhang Y."/>
            <person name="Minton N.P."/>
            <person name="Daniel R."/>
        </authorList>
    </citation>
    <scope>NUCLEOTIDE SEQUENCE [LARGE SCALE GENOMIC DNA]</scope>
    <source>
        <strain evidence="3">DSM 525</strain>
        <strain evidence="6">DSM 525 / ATCC 6013</strain>
    </source>
</reference>
<dbReference type="NCBIfam" id="TIGR01994">
    <property type="entry name" value="SUF_scaf_2"/>
    <property type="match status" value="1"/>
</dbReference>
<dbReference type="GO" id="GO:0016226">
    <property type="term" value="P:iron-sulfur cluster assembly"/>
    <property type="evidence" value="ECO:0007669"/>
    <property type="project" value="InterPro"/>
</dbReference>
<dbReference type="AlphaFoldDB" id="A0A0H3JAV1"/>
<evidence type="ECO:0000256" key="1">
    <source>
        <dbReference type="ARBA" id="ARBA00006420"/>
    </source>
</evidence>
<name>A0A0H3JAV1_CLOPA</name>
<accession>A0A0H3JAV1</accession>
<keyword evidence="6" id="KW-1185">Reference proteome</keyword>
<dbReference type="Proteomes" id="UP000030905">
    <property type="component" value="Chromosome"/>
</dbReference>
<dbReference type="Gene3D" id="3.90.1010.10">
    <property type="match status" value="1"/>
</dbReference>
<dbReference type="CDD" id="cd06664">
    <property type="entry name" value="IscU_like"/>
    <property type="match status" value="1"/>
</dbReference>
<comment type="similarity">
    <text evidence="1">Belongs to the NifU family.</text>
</comment>
<dbReference type="RefSeq" id="WP_003447739.1">
    <property type="nucleotide sequence ID" value="NZ_ANZB01000016.1"/>
</dbReference>
<proteinExistence type="inferred from homology"/>
<dbReference type="KEGG" id="cpae:CPAST_c38350"/>
<dbReference type="EMBL" id="CP009268">
    <property type="protein sequence ID" value="AJA53861.1"/>
    <property type="molecule type" value="Genomic_DNA"/>
</dbReference>
<organism evidence="3 6">
    <name type="scientific">Clostridium pasteurianum DSM 525 = ATCC 6013</name>
    <dbReference type="NCBI Taxonomy" id="1262449"/>
    <lineage>
        <taxon>Bacteria</taxon>
        <taxon>Bacillati</taxon>
        <taxon>Bacillota</taxon>
        <taxon>Clostridia</taxon>
        <taxon>Eubacteriales</taxon>
        <taxon>Clostridiaceae</taxon>
        <taxon>Clostridium</taxon>
    </lineage>
</organism>
<dbReference type="PANTHER" id="PTHR10093">
    <property type="entry name" value="IRON-SULFUR CLUSTER ASSEMBLY ENZYME NIFU HOMOLOG"/>
    <property type="match status" value="1"/>
</dbReference>
<reference evidence="4 5" key="3">
    <citation type="journal article" name="Genome Announc.">
        <title>Improved Draft Genome Sequence of Clostridium pasteurianum Strain ATCC 6013 (DSM 525) Using a Hybrid Next-Generation Sequencing Approach.</title>
        <authorList>
            <person name="Pyne M.E."/>
            <person name="Utturkar S."/>
            <person name="Brown S.D."/>
            <person name="Moo-Young M."/>
            <person name="Chung D.A."/>
            <person name="Chou C.P."/>
        </authorList>
    </citation>
    <scope>NUCLEOTIDE SEQUENCE [LARGE SCALE GENOMIC DNA]</scope>
    <source>
        <strain evidence="4 5">ATCC 6013</strain>
    </source>
</reference>
<dbReference type="EMBL" id="JPGY02000001">
    <property type="protein sequence ID" value="KRU14114.1"/>
    <property type="molecule type" value="Genomic_DNA"/>
</dbReference>